<dbReference type="Gene3D" id="1.20.58.300">
    <property type="entry name" value="FlgN-like"/>
    <property type="match status" value="1"/>
</dbReference>
<comment type="function">
    <text evidence="1">Required for the efficient initiation of filament assembly.</text>
</comment>
<accession>A0A078MJ16</accession>
<proteinExistence type="inferred from homology"/>
<evidence type="ECO:0000256" key="4">
    <source>
        <dbReference type="SAM" id="MobiDB-lite"/>
    </source>
</evidence>
<comment type="similarity">
    <text evidence="2">Belongs to the FlgN family.</text>
</comment>
<dbReference type="InterPro" id="IPR007809">
    <property type="entry name" value="FlgN-like"/>
</dbReference>
<name>A0A078MJ16_9PSED</name>
<dbReference type="InterPro" id="IPR036679">
    <property type="entry name" value="FlgN-like_sf"/>
</dbReference>
<organism evidence="5">
    <name type="scientific">Pseudomonas saudimassiliensis</name>
    <dbReference type="NCBI Taxonomy" id="1461581"/>
    <lineage>
        <taxon>Bacteria</taxon>
        <taxon>Pseudomonadati</taxon>
        <taxon>Pseudomonadota</taxon>
        <taxon>Gammaproteobacteria</taxon>
        <taxon>Pseudomonadales</taxon>
        <taxon>Pseudomonadaceae</taxon>
        <taxon>Pseudomonas</taxon>
    </lineage>
</organism>
<dbReference type="AlphaFoldDB" id="A0A078MJ16"/>
<evidence type="ECO:0000313" key="5">
    <source>
        <dbReference type="EMBL" id="CEA06234.1"/>
    </source>
</evidence>
<keyword evidence="3" id="KW-1005">Bacterial flagellum biogenesis</keyword>
<dbReference type="Pfam" id="PF05130">
    <property type="entry name" value="FlgN"/>
    <property type="match status" value="1"/>
</dbReference>
<dbReference type="OrthoDB" id="6898175at2"/>
<dbReference type="EMBL" id="LK391969">
    <property type="protein sequence ID" value="CEF27659.1"/>
    <property type="molecule type" value="Genomic_DNA"/>
</dbReference>
<reference evidence="5" key="1">
    <citation type="submission" date="2014-07" db="EMBL/GenBank/DDBJ databases">
        <authorList>
            <person name="Urmite Genomes Urmite Genomes"/>
        </authorList>
    </citation>
    <scope>NUCLEOTIDE SEQUENCE</scope>
    <source>
        <strain evidence="5">12M76_air</strain>
    </source>
</reference>
<evidence type="ECO:0000256" key="2">
    <source>
        <dbReference type="ARBA" id="ARBA00007703"/>
    </source>
</evidence>
<keyword evidence="5" id="KW-0282">Flagellum</keyword>
<keyword evidence="5" id="KW-0969">Cilium</keyword>
<dbReference type="GO" id="GO:0044780">
    <property type="term" value="P:bacterial-type flagellum assembly"/>
    <property type="evidence" value="ECO:0007669"/>
    <property type="project" value="InterPro"/>
</dbReference>
<gene>
    <name evidence="5" type="primary">flgN</name>
    <name evidence="5" type="ORF">BN1049_02616</name>
</gene>
<evidence type="ECO:0000256" key="1">
    <source>
        <dbReference type="ARBA" id="ARBA00002397"/>
    </source>
</evidence>
<protein>
    <submittedName>
        <fullName evidence="5">Putative export chaperone involved in flagellar synthesis</fullName>
    </submittedName>
</protein>
<dbReference type="PATRIC" id="fig|1461581.3.peg.2576"/>
<evidence type="ECO:0000256" key="3">
    <source>
        <dbReference type="ARBA" id="ARBA00022795"/>
    </source>
</evidence>
<dbReference type="SUPFAM" id="SSF140566">
    <property type="entry name" value="FlgN-like"/>
    <property type="match status" value="1"/>
</dbReference>
<dbReference type="RefSeq" id="WP_044500573.1">
    <property type="nucleotide sequence ID" value="NZ_LK391969.1"/>
</dbReference>
<feature type="compositionally biased region" description="Polar residues" evidence="4">
    <location>
        <begin position="133"/>
        <end position="145"/>
    </location>
</feature>
<sequence length="153" mass="16628">MQDLSALFAQATQHCEQFIELLERERQALLDQDMPTLESLIQAKAPLIEALNADGQALAAHCARLGKPDSMSLTAFIASLNVPGLAEQHAAFLSAAEQCESSNLHNARLIRHSQHINSSLLDLLRNQGEASQNVYDRQGNASRSASGRPISRA</sequence>
<feature type="region of interest" description="Disordered" evidence="4">
    <location>
        <begin position="133"/>
        <end position="153"/>
    </location>
</feature>
<dbReference type="EMBL" id="LM997413">
    <property type="protein sequence ID" value="CEA06234.1"/>
    <property type="molecule type" value="Genomic_DNA"/>
</dbReference>
<keyword evidence="5" id="KW-0966">Cell projection</keyword>